<dbReference type="PANTHER" id="PTHR22991:SF40">
    <property type="entry name" value="PROTEIN CBG13490"/>
    <property type="match status" value="1"/>
</dbReference>
<protein>
    <submittedName>
        <fullName evidence="7">C-type lectin domain-containing protein</fullName>
    </submittedName>
</protein>
<evidence type="ECO:0000259" key="4">
    <source>
        <dbReference type="PROSITE" id="PS50041"/>
    </source>
</evidence>
<feature type="coiled-coil region" evidence="2">
    <location>
        <begin position="51"/>
        <end position="78"/>
    </location>
</feature>
<dbReference type="InterPro" id="IPR050976">
    <property type="entry name" value="Snaclec"/>
</dbReference>
<evidence type="ECO:0000313" key="7">
    <source>
        <dbReference type="WBParaSite" id="SMUV_0000773901-mRNA-1"/>
    </source>
</evidence>
<dbReference type="PROSITE" id="PS50234">
    <property type="entry name" value="VWFA"/>
    <property type="match status" value="1"/>
</dbReference>
<evidence type="ECO:0000313" key="6">
    <source>
        <dbReference type="Proteomes" id="UP000046393"/>
    </source>
</evidence>
<dbReference type="CDD" id="cd00037">
    <property type="entry name" value="CLECT"/>
    <property type="match status" value="1"/>
</dbReference>
<feature type="domain" description="C-type lectin" evidence="4">
    <location>
        <begin position="87"/>
        <end position="197"/>
    </location>
</feature>
<feature type="signal peptide" evidence="3">
    <location>
        <begin position="1"/>
        <end position="16"/>
    </location>
</feature>
<dbReference type="SUPFAM" id="SSF56436">
    <property type="entry name" value="C-type lectin-like"/>
    <property type="match status" value="1"/>
</dbReference>
<accession>A0A0N5ASH2</accession>
<dbReference type="InterPro" id="IPR001304">
    <property type="entry name" value="C-type_lectin-like"/>
</dbReference>
<dbReference type="Gene3D" id="3.10.100.10">
    <property type="entry name" value="Mannose-Binding Protein A, subunit A"/>
    <property type="match status" value="1"/>
</dbReference>
<proteinExistence type="predicted"/>
<dbReference type="Gene3D" id="3.40.50.410">
    <property type="entry name" value="von Willebrand factor, type A domain"/>
    <property type="match status" value="1"/>
</dbReference>
<evidence type="ECO:0000259" key="5">
    <source>
        <dbReference type="PROSITE" id="PS50234"/>
    </source>
</evidence>
<dbReference type="SMART" id="SM00034">
    <property type="entry name" value="CLECT"/>
    <property type="match status" value="1"/>
</dbReference>
<evidence type="ECO:0000256" key="1">
    <source>
        <dbReference type="ARBA" id="ARBA00023157"/>
    </source>
</evidence>
<dbReference type="InterPro" id="IPR016187">
    <property type="entry name" value="CTDL_fold"/>
</dbReference>
<evidence type="ECO:0000256" key="2">
    <source>
        <dbReference type="SAM" id="Coils"/>
    </source>
</evidence>
<dbReference type="PANTHER" id="PTHR22991">
    <property type="entry name" value="PROTEIN CBG13490"/>
    <property type="match status" value="1"/>
</dbReference>
<feature type="domain" description="VWFA" evidence="5">
    <location>
        <begin position="593"/>
        <end position="774"/>
    </location>
</feature>
<name>A0A0N5ASH2_9BILA</name>
<dbReference type="STRING" id="451379.A0A0N5ASH2"/>
<sequence>MYRTSLLILLVGLTNAQYYTPNYYYAYDPVFGRQIQNAGDTHSKRIDNSASDRSSQQLSELQDRMDYLENKLNDYKKALTYGWKSTDSGSKYKLFTKTETFERAETICKWHDAKLINIDTEDKNNFVKDLFNNVLKNSDMPNEVWFGTKIKATKATSMSSSYTNFEMSQLNEGCLAMNTAGKWLLKDCFEKKPFVCQSDNFHFFDLNDTPNLDNTFADVRKLNPENTLTISNSLNAVRDAMQKNKYQDATIILTAANAGDKINDAIAVSSDMKSNGDQIIVMSLIKNNTYLDALSSVGKAIDATAILNNDAALMEQLSSEVTAIINEPPPVVTDTSAPTSSPSVTPTSTPLHYRIAILVQASSSTSQQTLVNTANFAYNNLIRKLQIKDNHESSVRIVPFAFDLSPDCEEYIPLNNKQDPLLKKQYQATKLSKITTFMAPLDQLSLGQVFNGLSDSEDKYPTHVITLINDQGNNFNMAAHYVGEHKSRTQFITVTTNPDSETFKSVSSTANDIIPVESFNSDQDLDTVAEMIAARVFPSTQRKVFKAVATTTSTTTTTKAALKPNITNSINPKAYIKKHAQIKDDITHVKYTDLIILLDSSKQATEKDSSLKDETDFAKELNNKFNVNGDSQKRIAIASYAMYLDADAELQNAEQVAIDSQVRRTQNAVRTTFTEPVNGLKLKNVLKELYKSPKWANEASSIVLLVSTASDDFDGSLEYAKNITDSGRKLVFVVLDGKTESFEKNSLTAVDGKAVLKGDKTTKDDLIKSILEKLNPDPSNPDHVEESKHVKYYQHKFN</sequence>
<dbReference type="AlphaFoldDB" id="A0A0N5ASH2"/>
<organism evidence="6 7">
    <name type="scientific">Syphacia muris</name>
    <dbReference type="NCBI Taxonomy" id="451379"/>
    <lineage>
        <taxon>Eukaryota</taxon>
        <taxon>Metazoa</taxon>
        <taxon>Ecdysozoa</taxon>
        <taxon>Nematoda</taxon>
        <taxon>Chromadorea</taxon>
        <taxon>Rhabditida</taxon>
        <taxon>Spirurina</taxon>
        <taxon>Oxyuridomorpha</taxon>
        <taxon>Oxyuroidea</taxon>
        <taxon>Oxyuridae</taxon>
        <taxon>Syphacia</taxon>
    </lineage>
</organism>
<dbReference type="Pfam" id="PF00059">
    <property type="entry name" value="Lectin_C"/>
    <property type="match status" value="1"/>
</dbReference>
<dbReference type="PROSITE" id="PS50041">
    <property type="entry name" value="C_TYPE_LECTIN_2"/>
    <property type="match status" value="1"/>
</dbReference>
<dbReference type="SUPFAM" id="SSF53300">
    <property type="entry name" value="vWA-like"/>
    <property type="match status" value="1"/>
</dbReference>
<keyword evidence="3" id="KW-0732">Signal</keyword>
<dbReference type="InterPro" id="IPR016186">
    <property type="entry name" value="C-type_lectin-like/link_sf"/>
</dbReference>
<keyword evidence="6" id="KW-1185">Reference proteome</keyword>
<dbReference type="WBParaSite" id="SMUV_0000773901-mRNA-1">
    <property type="protein sequence ID" value="SMUV_0000773901-mRNA-1"/>
    <property type="gene ID" value="SMUV_0000773901"/>
</dbReference>
<reference evidence="7" key="1">
    <citation type="submission" date="2017-02" db="UniProtKB">
        <authorList>
            <consortium name="WormBaseParasite"/>
        </authorList>
    </citation>
    <scope>IDENTIFICATION</scope>
</reference>
<dbReference type="Proteomes" id="UP000046393">
    <property type="component" value="Unplaced"/>
</dbReference>
<evidence type="ECO:0000256" key="3">
    <source>
        <dbReference type="SAM" id="SignalP"/>
    </source>
</evidence>
<dbReference type="InterPro" id="IPR036465">
    <property type="entry name" value="vWFA_dom_sf"/>
</dbReference>
<feature type="chain" id="PRO_5005893423" evidence="3">
    <location>
        <begin position="17"/>
        <end position="798"/>
    </location>
</feature>
<dbReference type="InterPro" id="IPR002035">
    <property type="entry name" value="VWF_A"/>
</dbReference>
<keyword evidence="1" id="KW-1015">Disulfide bond</keyword>
<keyword evidence="2" id="KW-0175">Coiled coil</keyword>